<dbReference type="Gene3D" id="3.90.550.10">
    <property type="entry name" value="Spore Coat Polysaccharide Biosynthesis Protein SpsA, Chain A"/>
    <property type="match status" value="1"/>
</dbReference>
<dbReference type="Proteomes" id="UP000242432">
    <property type="component" value="Unassembled WGS sequence"/>
</dbReference>
<accession>A0A1T4VBK4</accession>
<evidence type="ECO:0000313" key="3">
    <source>
        <dbReference type="Proteomes" id="UP000242432"/>
    </source>
</evidence>
<sequence length="288" mass="33838">MLPKISVIVLSYNYETYIKDNLQSLLNQTDTDFEVVVVDDGSNDSSCDVINSVISQNKTSVKISFYCHENHQNKGIIESYKLALSKCNFDYVAFCESDDYWHPDYIRNLKSTIEESKSSFIACKISCVNQSSNEKYDEFVEHCNKRLAKISSSNQNVFRYLLRGNTIPTFSAVCVRKKVLLECDFNTFYPPYLDLWLWRQIGIEHKIAFSTGSVCYWRKHDLSYDMISHLSELQAFFIANNELLMNKYSKCKFTNFLFRFIRKHFSQKIYLKCQNRVLSRINKRILNN</sequence>
<dbReference type="PANTHER" id="PTHR22916">
    <property type="entry name" value="GLYCOSYLTRANSFERASE"/>
    <property type="match status" value="1"/>
</dbReference>
<dbReference type="PANTHER" id="PTHR22916:SF3">
    <property type="entry name" value="UDP-GLCNAC:BETAGAL BETA-1,3-N-ACETYLGLUCOSAMINYLTRANSFERASE-LIKE PROTEIN 1"/>
    <property type="match status" value="1"/>
</dbReference>
<dbReference type="EMBL" id="FUXX01000018">
    <property type="protein sequence ID" value="SKA62350.1"/>
    <property type="molecule type" value="Genomic_DNA"/>
</dbReference>
<organism evidence="2 3">
    <name type="scientific">Succinivibrio dextrinosolvens DSM 3072</name>
    <dbReference type="NCBI Taxonomy" id="1123324"/>
    <lineage>
        <taxon>Bacteria</taxon>
        <taxon>Pseudomonadati</taxon>
        <taxon>Pseudomonadota</taxon>
        <taxon>Gammaproteobacteria</taxon>
        <taxon>Aeromonadales</taxon>
        <taxon>Succinivibrionaceae</taxon>
        <taxon>Succinivibrio</taxon>
    </lineage>
</organism>
<evidence type="ECO:0000259" key="1">
    <source>
        <dbReference type="Pfam" id="PF00535"/>
    </source>
</evidence>
<dbReference type="GO" id="GO:0016758">
    <property type="term" value="F:hexosyltransferase activity"/>
    <property type="evidence" value="ECO:0007669"/>
    <property type="project" value="UniProtKB-ARBA"/>
</dbReference>
<name>A0A1T4VBK4_9GAMM</name>
<dbReference type="InterPro" id="IPR029044">
    <property type="entry name" value="Nucleotide-diphossugar_trans"/>
</dbReference>
<gene>
    <name evidence="2" type="ORF">SAMN02745213_01247</name>
</gene>
<keyword evidence="3" id="KW-1185">Reference proteome</keyword>
<keyword evidence="2" id="KW-0808">Transferase</keyword>
<dbReference type="AlphaFoldDB" id="A0A1T4VBK4"/>
<protein>
    <submittedName>
        <fullName evidence="2">Glycosyl transferase family 2</fullName>
    </submittedName>
</protein>
<evidence type="ECO:0000313" key="2">
    <source>
        <dbReference type="EMBL" id="SKA62350.1"/>
    </source>
</evidence>
<dbReference type="Pfam" id="PF00535">
    <property type="entry name" value="Glycos_transf_2"/>
    <property type="match status" value="1"/>
</dbReference>
<dbReference type="RefSeq" id="WP_078928733.1">
    <property type="nucleotide sequence ID" value="NZ_FUXX01000018.1"/>
</dbReference>
<dbReference type="SUPFAM" id="SSF53448">
    <property type="entry name" value="Nucleotide-diphospho-sugar transferases"/>
    <property type="match status" value="1"/>
</dbReference>
<proteinExistence type="predicted"/>
<feature type="domain" description="Glycosyltransferase 2-like" evidence="1">
    <location>
        <begin position="6"/>
        <end position="151"/>
    </location>
</feature>
<reference evidence="3" key="1">
    <citation type="submission" date="2017-02" db="EMBL/GenBank/DDBJ databases">
        <authorList>
            <person name="Varghese N."/>
            <person name="Submissions S."/>
        </authorList>
    </citation>
    <scope>NUCLEOTIDE SEQUENCE [LARGE SCALE GENOMIC DNA]</scope>
    <source>
        <strain evidence="3">DSM 3072</strain>
    </source>
</reference>
<dbReference type="InterPro" id="IPR001173">
    <property type="entry name" value="Glyco_trans_2-like"/>
</dbReference>